<comment type="caution">
    <text evidence="5">The sequence shown here is derived from an EMBL/GenBank/DDBJ whole genome shotgun (WGS) entry which is preliminary data.</text>
</comment>
<dbReference type="InterPro" id="IPR036188">
    <property type="entry name" value="FAD/NAD-bd_sf"/>
</dbReference>
<gene>
    <name evidence="5" type="ORF">ACFO1S_11335</name>
</gene>
<keyword evidence="6" id="KW-1185">Reference proteome</keyword>
<dbReference type="RefSeq" id="WP_204605754.1">
    <property type="nucleotide sequence ID" value="NZ_JBHSED010000017.1"/>
</dbReference>
<dbReference type="Gene3D" id="3.30.9.10">
    <property type="entry name" value="D-Amino Acid Oxidase, subunit A, domain 2"/>
    <property type="match status" value="1"/>
</dbReference>
<dbReference type="InterPro" id="IPR002938">
    <property type="entry name" value="FAD-bd"/>
</dbReference>
<dbReference type="Pfam" id="PF21274">
    <property type="entry name" value="Rng_hyd_C"/>
    <property type="match status" value="1"/>
</dbReference>
<feature type="domain" description="FAD-binding" evidence="4">
    <location>
        <begin position="15"/>
        <end position="369"/>
    </location>
</feature>
<keyword evidence="3" id="KW-0274">FAD</keyword>
<proteinExistence type="predicted"/>
<organism evidence="5 6">
    <name type="scientific">Cohnella boryungensis</name>
    <dbReference type="NCBI Taxonomy" id="768479"/>
    <lineage>
        <taxon>Bacteria</taxon>
        <taxon>Bacillati</taxon>
        <taxon>Bacillota</taxon>
        <taxon>Bacilli</taxon>
        <taxon>Bacillales</taxon>
        <taxon>Paenibacillaceae</taxon>
        <taxon>Cohnella</taxon>
    </lineage>
</organism>
<evidence type="ECO:0000313" key="6">
    <source>
        <dbReference type="Proteomes" id="UP001595755"/>
    </source>
</evidence>
<evidence type="ECO:0000256" key="2">
    <source>
        <dbReference type="ARBA" id="ARBA00022630"/>
    </source>
</evidence>
<dbReference type="PANTHER" id="PTHR43004">
    <property type="entry name" value="TRK SYSTEM POTASSIUM UPTAKE PROTEIN"/>
    <property type="match status" value="1"/>
</dbReference>
<keyword evidence="5" id="KW-0560">Oxidoreductase</keyword>
<protein>
    <submittedName>
        <fullName evidence="5">FAD-dependent monooxygenase</fullName>
    </submittedName>
</protein>
<dbReference type="EMBL" id="JBHSED010000017">
    <property type="protein sequence ID" value="MFC4304032.1"/>
    <property type="molecule type" value="Genomic_DNA"/>
</dbReference>
<evidence type="ECO:0000313" key="5">
    <source>
        <dbReference type="EMBL" id="MFC4304032.1"/>
    </source>
</evidence>
<dbReference type="PRINTS" id="PR00420">
    <property type="entry name" value="RNGMNOXGNASE"/>
</dbReference>
<dbReference type="SUPFAM" id="SSF51905">
    <property type="entry name" value="FAD/NAD(P)-binding domain"/>
    <property type="match status" value="1"/>
</dbReference>
<dbReference type="Gene3D" id="3.50.50.60">
    <property type="entry name" value="FAD/NAD(P)-binding domain"/>
    <property type="match status" value="1"/>
</dbReference>
<dbReference type="InterPro" id="IPR050641">
    <property type="entry name" value="RIFMO-like"/>
</dbReference>
<keyword evidence="5" id="KW-0503">Monooxygenase</keyword>
<dbReference type="Pfam" id="PF01494">
    <property type="entry name" value="FAD_binding_3"/>
    <property type="match status" value="1"/>
</dbReference>
<evidence type="ECO:0000256" key="1">
    <source>
        <dbReference type="ARBA" id="ARBA00001974"/>
    </source>
</evidence>
<comment type="cofactor">
    <cofactor evidence="1">
        <name>FAD</name>
        <dbReference type="ChEBI" id="CHEBI:57692"/>
    </cofactor>
</comment>
<dbReference type="PANTHER" id="PTHR43004:SF19">
    <property type="entry name" value="BINDING MONOOXYGENASE, PUTATIVE (JCVI)-RELATED"/>
    <property type="match status" value="1"/>
</dbReference>
<name>A0ABV8SB11_9BACL</name>
<evidence type="ECO:0000259" key="4">
    <source>
        <dbReference type="Pfam" id="PF01494"/>
    </source>
</evidence>
<keyword evidence="2" id="KW-0285">Flavoprotein</keyword>
<dbReference type="Proteomes" id="UP001595755">
    <property type="component" value="Unassembled WGS sequence"/>
</dbReference>
<dbReference type="Gene3D" id="3.40.30.120">
    <property type="match status" value="1"/>
</dbReference>
<evidence type="ECO:0000256" key="3">
    <source>
        <dbReference type="ARBA" id="ARBA00022827"/>
    </source>
</evidence>
<dbReference type="GO" id="GO:0004497">
    <property type="term" value="F:monooxygenase activity"/>
    <property type="evidence" value="ECO:0007669"/>
    <property type="project" value="UniProtKB-KW"/>
</dbReference>
<sequence length="550" mass="60340">MNNTRSTPASYDETTPVLIVGGSLIGLSISLFLSRQGIAPLVVERHPGTAIHPRVASLTARTMEIYRSAGIEEEIRREEPPFSHKYGVMFVESLTGEVIDNLMEDMSAYFSEVSPVEGNGIAQDQLEPVLRSQAEMAGADLRYHTELVEFNADEEGISAMIRDRASGAVRHVRAKYMIAADGSRSGIRKQLGIDQHGEGTICHLVSIIFEADLKAHFQNQNAHMCFIANDSLSGTLVLYPGTSRRPDLYRLDVVYDPDEETIADFPEERCLALIEAAVGIPDLSVTMKKALTWEMSARVSDRFQDNRVFLVGDAARVQPPSGALGGNTGISEAQNLAWKLAAVLRGEAGAGLLNTYDTERRPLADYTVEQVVMLSQQREHEGSEGITVDTHTLNMGYRYDTGALIPDDNERDLPLIQQPELWTGQPGTRAPHIMLEKEDKAISSLDLFGSRFVLLTGEDGQGWVEAARLVEGKLQLQLDMYRIGGNNGDLGNAANNFLDAYGITATGAVLVRPDGFIGWRQPVAGDRQDMACTLTHALSTILFRKDKYSA</sequence>
<accession>A0ABV8SB11</accession>
<reference evidence="6" key="1">
    <citation type="journal article" date="2019" name="Int. J. Syst. Evol. Microbiol.">
        <title>The Global Catalogue of Microorganisms (GCM) 10K type strain sequencing project: providing services to taxonomists for standard genome sequencing and annotation.</title>
        <authorList>
            <consortium name="The Broad Institute Genomics Platform"/>
            <consortium name="The Broad Institute Genome Sequencing Center for Infectious Disease"/>
            <person name="Wu L."/>
            <person name="Ma J."/>
        </authorList>
    </citation>
    <scope>NUCLEOTIDE SEQUENCE [LARGE SCALE GENOMIC DNA]</scope>
    <source>
        <strain evidence="6">CGMCC 4.1641</strain>
    </source>
</reference>